<dbReference type="GO" id="GO:0006465">
    <property type="term" value="P:signal peptide processing"/>
    <property type="evidence" value="ECO:0007669"/>
    <property type="project" value="InterPro"/>
</dbReference>
<evidence type="ECO:0000256" key="3">
    <source>
        <dbReference type="ARBA" id="ARBA00022692"/>
    </source>
</evidence>
<evidence type="ECO:0000256" key="1">
    <source>
        <dbReference type="ARBA" id="ARBA00004477"/>
    </source>
</evidence>
<evidence type="ECO:0000313" key="8">
    <source>
        <dbReference type="EMBL" id="KAJ4839389.1"/>
    </source>
</evidence>
<evidence type="ECO:0008006" key="10">
    <source>
        <dbReference type="Google" id="ProtNLM"/>
    </source>
</evidence>
<gene>
    <name evidence="8" type="ORF">Tsubulata_045878</name>
</gene>
<sequence>MANDTALRASLVWLAAGMVIVGICTQSFKKVMVTYMFGVLGIAGLLLPDWEFFDRDYSRWFSPVSQEDMAALAPRSGFRSRISPLRLIAYAAVYGYATYNWWSYVWG</sequence>
<dbReference type="Proteomes" id="UP001141552">
    <property type="component" value="Unassembled WGS sequence"/>
</dbReference>
<comment type="similarity">
    <text evidence="2">Belongs to the SPCS1 family.</text>
</comment>
<dbReference type="EMBL" id="JAKUCV010003329">
    <property type="protein sequence ID" value="KAJ4839389.1"/>
    <property type="molecule type" value="Genomic_DNA"/>
</dbReference>
<name>A0A9Q0FWV3_9ROSI</name>
<evidence type="ECO:0000313" key="9">
    <source>
        <dbReference type="Proteomes" id="UP001141552"/>
    </source>
</evidence>
<keyword evidence="9" id="KW-1185">Reference proteome</keyword>
<dbReference type="GO" id="GO:0005787">
    <property type="term" value="C:signal peptidase complex"/>
    <property type="evidence" value="ECO:0007669"/>
    <property type="project" value="InterPro"/>
</dbReference>
<keyword evidence="3 7" id="KW-0812">Transmembrane</keyword>
<dbReference type="Pfam" id="PF06645">
    <property type="entry name" value="SPC12"/>
    <property type="match status" value="1"/>
</dbReference>
<comment type="subcellular location">
    <subcellularLocation>
        <location evidence="1">Endoplasmic reticulum membrane</location>
        <topology evidence="1">Multi-pass membrane protein</topology>
    </subcellularLocation>
</comment>
<keyword evidence="4" id="KW-0256">Endoplasmic reticulum</keyword>
<comment type="caution">
    <text evidence="8">The sequence shown here is derived from an EMBL/GenBank/DDBJ whole genome shotgun (WGS) entry which is preliminary data.</text>
</comment>
<feature type="transmembrane region" description="Helical" evidence="7">
    <location>
        <begin position="7"/>
        <end position="28"/>
    </location>
</feature>
<reference evidence="8" key="2">
    <citation type="journal article" date="2023" name="Plants (Basel)">
        <title>Annotation of the Turnera subulata (Passifloraceae) Draft Genome Reveals the S-Locus Evolved after the Divergence of Turneroideae from Passifloroideae in a Stepwise Manner.</title>
        <authorList>
            <person name="Henning P.M."/>
            <person name="Roalson E.H."/>
            <person name="Mir W."/>
            <person name="McCubbin A.G."/>
            <person name="Shore J.S."/>
        </authorList>
    </citation>
    <scope>NUCLEOTIDE SEQUENCE</scope>
    <source>
        <strain evidence="8">F60SS</strain>
    </source>
</reference>
<feature type="transmembrane region" description="Helical" evidence="7">
    <location>
        <begin position="85"/>
        <end position="102"/>
    </location>
</feature>
<evidence type="ECO:0000256" key="2">
    <source>
        <dbReference type="ARBA" id="ARBA00005245"/>
    </source>
</evidence>
<dbReference type="InterPro" id="IPR039955">
    <property type="entry name" value="DTM1"/>
</dbReference>
<organism evidence="8 9">
    <name type="scientific">Turnera subulata</name>
    <dbReference type="NCBI Taxonomy" id="218843"/>
    <lineage>
        <taxon>Eukaryota</taxon>
        <taxon>Viridiplantae</taxon>
        <taxon>Streptophyta</taxon>
        <taxon>Embryophyta</taxon>
        <taxon>Tracheophyta</taxon>
        <taxon>Spermatophyta</taxon>
        <taxon>Magnoliopsida</taxon>
        <taxon>eudicotyledons</taxon>
        <taxon>Gunneridae</taxon>
        <taxon>Pentapetalae</taxon>
        <taxon>rosids</taxon>
        <taxon>fabids</taxon>
        <taxon>Malpighiales</taxon>
        <taxon>Passifloraceae</taxon>
        <taxon>Turnera</taxon>
    </lineage>
</organism>
<keyword evidence="5 7" id="KW-1133">Transmembrane helix</keyword>
<dbReference type="InterPro" id="IPR009542">
    <property type="entry name" value="Spc1/SPCS1"/>
</dbReference>
<accession>A0A9Q0FWV3</accession>
<reference evidence="8" key="1">
    <citation type="submission" date="2022-02" db="EMBL/GenBank/DDBJ databases">
        <authorList>
            <person name="Henning P.M."/>
            <person name="McCubbin A.G."/>
            <person name="Shore J.S."/>
        </authorList>
    </citation>
    <scope>NUCLEOTIDE SEQUENCE</scope>
    <source>
        <strain evidence="8">F60SS</strain>
        <tissue evidence="8">Leaves</tissue>
    </source>
</reference>
<proteinExistence type="inferred from homology"/>
<protein>
    <recommendedName>
        <fullName evidence="10">Signal peptidase complex-like protein DTM1</fullName>
    </recommendedName>
</protein>
<evidence type="ECO:0000256" key="7">
    <source>
        <dbReference type="SAM" id="Phobius"/>
    </source>
</evidence>
<dbReference type="PANTHER" id="PTHR38354">
    <property type="entry name" value="SIGNAL PEPTIDASE COMPLEX-LIKE PROTEIN DTM1"/>
    <property type="match status" value="1"/>
</dbReference>
<dbReference type="OrthoDB" id="1861824at2759"/>
<dbReference type="PANTHER" id="PTHR38354:SF2">
    <property type="entry name" value="SIGNAL PEPTIDASE COMPLEX-LIKE PROTEIN DTM1"/>
    <property type="match status" value="1"/>
</dbReference>
<dbReference type="GO" id="GO:0048658">
    <property type="term" value="P:anther wall tapetum development"/>
    <property type="evidence" value="ECO:0007669"/>
    <property type="project" value="InterPro"/>
</dbReference>
<evidence type="ECO:0000256" key="5">
    <source>
        <dbReference type="ARBA" id="ARBA00022989"/>
    </source>
</evidence>
<keyword evidence="6 7" id="KW-0472">Membrane</keyword>
<evidence type="ECO:0000256" key="4">
    <source>
        <dbReference type="ARBA" id="ARBA00022824"/>
    </source>
</evidence>
<feature type="transmembrane region" description="Helical" evidence="7">
    <location>
        <begin position="34"/>
        <end position="53"/>
    </location>
</feature>
<dbReference type="AlphaFoldDB" id="A0A9Q0FWV3"/>
<evidence type="ECO:0000256" key="6">
    <source>
        <dbReference type="ARBA" id="ARBA00023136"/>
    </source>
</evidence>